<gene>
    <name evidence="2" type="ORF">SAMN05443248_1358</name>
</gene>
<dbReference type="Gene3D" id="3.40.50.720">
    <property type="entry name" value="NAD(P)-binding Rossmann-like Domain"/>
    <property type="match status" value="1"/>
</dbReference>
<dbReference type="Pfam" id="PF01370">
    <property type="entry name" value="Epimerase"/>
    <property type="match status" value="1"/>
</dbReference>
<dbReference type="SUPFAM" id="SSF51735">
    <property type="entry name" value="NAD(P)-binding Rossmann-fold domains"/>
    <property type="match status" value="1"/>
</dbReference>
<dbReference type="CDD" id="cd08946">
    <property type="entry name" value="SDR_e"/>
    <property type="match status" value="1"/>
</dbReference>
<dbReference type="InterPro" id="IPR036291">
    <property type="entry name" value="NAD(P)-bd_dom_sf"/>
</dbReference>
<dbReference type="AlphaFoldDB" id="A0A1M5JD22"/>
<dbReference type="PANTHER" id="PTHR43245:SF23">
    <property type="entry name" value="NAD(P)-BINDING DOMAIN-CONTAINING PROTEIN"/>
    <property type="match status" value="1"/>
</dbReference>
<feature type="domain" description="NAD-dependent epimerase/dehydratase" evidence="1">
    <location>
        <begin position="3"/>
        <end position="235"/>
    </location>
</feature>
<accession>A0A1M5JD22</accession>
<evidence type="ECO:0000259" key="1">
    <source>
        <dbReference type="Pfam" id="PF01370"/>
    </source>
</evidence>
<organism evidence="2 3">
    <name type="scientific">Bradyrhizobium erythrophlei</name>
    <dbReference type="NCBI Taxonomy" id="1437360"/>
    <lineage>
        <taxon>Bacteria</taxon>
        <taxon>Pseudomonadati</taxon>
        <taxon>Pseudomonadota</taxon>
        <taxon>Alphaproteobacteria</taxon>
        <taxon>Hyphomicrobiales</taxon>
        <taxon>Nitrobacteraceae</taxon>
        <taxon>Bradyrhizobium</taxon>
    </lineage>
</organism>
<evidence type="ECO:0000313" key="3">
    <source>
        <dbReference type="Proteomes" id="UP000189796"/>
    </source>
</evidence>
<dbReference type="RefSeq" id="WP_079600551.1">
    <property type="nucleotide sequence ID" value="NZ_LT670817.1"/>
</dbReference>
<sequence length="349" mass="38819">MKVLLTGNRGYIGAVLTLRLLERNHSVVGMDSDLYRSCNFAGELAAVPTIDKDIRDAEVDDVAGFDAIIHLAGLSNDPLGDYRPSLTEDVNFKASVRLAQLAKRAGVSRFLYASSCSCYGASGSDFLDESAAFNPVTPYGKSKAEAEQIVAPMADDSFSPTFLRASTAYGLSPRIRFDLVVNNLTAWAFTTGQVYLKSDGSPWRPIVHVEDIASAYIAVLEADRDRIHNQAFNVGVTTENYQIREIAELVKQIVPNSKIEFAPDAGPDLRCYRVDCNYIARRLHAFKPQWTARRGVEQLYDAYCRTGLTLDDFEGERFRRIAHIQKLIRDGEIDDELRRVPALARSVLI</sequence>
<name>A0A1M5JD22_9BRAD</name>
<dbReference type="InterPro" id="IPR001509">
    <property type="entry name" value="Epimerase_deHydtase"/>
</dbReference>
<reference evidence="2 3" key="1">
    <citation type="submission" date="2016-11" db="EMBL/GenBank/DDBJ databases">
        <authorList>
            <person name="Jaros S."/>
            <person name="Januszkiewicz K."/>
            <person name="Wedrychowicz H."/>
        </authorList>
    </citation>
    <scope>NUCLEOTIDE SEQUENCE [LARGE SCALE GENOMIC DNA]</scope>
    <source>
        <strain evidence="2 3">GAS138</strain>
    </source>
</reference>
<dbReference type="PANTHER" id="PTHR43245">
    <property type="entry name" value="BIFUNCTIONAL POLYMYXIN RESISTANCE PROTEIN ARNA"/>
    <property type="match status" value="1"/>
</dbReference>
<dbReference type="Proteomes" id="UP000189796">
    <property type="component" value="Chromosome I"/>
</dbReference>
<dbReference type="EMBL" id="LT670817">
    <property type="protein sequence ID" value="SHG38474.1"/>
    <property type="molecule type" value="Genomic_DNA"/>
</dbReference>
<proteinExistence type="predicted"/>
<dbReference type="InterPro" id="IPR050177">
    <property type="entry name" value="Lipid_A_modif_metabolic_enz"/>
</dbReference>
<evidence type="ECO:0000313" key="2">
    <source>
        <dbReference type="EMBL" id="SHG38474.1"/>
    </source>
</evidence>
<protein>
    <submittedName>
        <fullName evidence="2">Nucleoside-diphosphate-sugar epimerase</fullName>
    </submittedName>
</protein>
<dbReference type="OrthoDB" id="9795501at2"/>